<dbReference type="WBParaSite" id="nRc.2.0.1.t34606-RA">
    <property type="protein sequence ID" value="nRc.2.0.1.t34606-RA"/>
    <property type="gene ID" value="nRc.2.0.1.g34606"/>
</dbReference>
<accession>A0A915K7C9</accession>
<protein>
    <submittedName>
        <fullName evidence="2">C3H1-type domain-containing protein</fullName>
    </submittedName>
</protein>
<organism evidence="1 2">
    <name type="scientific">Romanomermis culicivorax</name>
    <name type="common">Nematode worm</name>
    <dbReference type="NCBI Taxonomy" id="13658"/>
    <lineage>
        <taxon>Eukaryota</taxon>
        <taxon>Metazoa</taxon>
        <taxon>Ecdysozoa</taxon>
        <taxon>Nematoda</taxon>
        <taxon>Enoplea</taxon>
        <taxon>Dorylaimia</taxon>
        <taxon>Mermithida</taxon>
        <taxon>Mermithoidea</taxon>
        <taxon>Mermithidae</taxon>
        <taxon>Romanomermis</taxon>
    </lineage>
</organism>
<name>A0A915K7C9_ROMCU</name>
<dbReference type="AlphaFoldDB" id="A0A915K7C9"/>
<reference evidence="2" key="1">
    <citation type="submission" date="2022-11" db="UniProtKB">
        <authorList>
            <consortium name="WormBaseParasite"/>
        </authorList>
    </citation>
    <scope>IDENTIFICATION</scope>
</reference>
<sequence length="101" mass="11759">MQPCRYPIDQLRYQMGRSLLLDHNSYVKSKPTDYQQLSGSCCASRPTPFYLFFIVLGSSCGHPIQAKTRVNKCKRQIFGHDCKFRHDLCHQYDRISNSIGR</sequence>
<keyword evidence="1" id="KW-1185">Reference proteome</keyword>
<proteinExistence type="predicted"/>
<evidence type="ECO:0000313" key="2">
    <source>
        <dbReference type="WBParaSite" id="nRc.2.0.1.t34606-RA"/>
    </source>
</evidence>
<evidence type="ECO:0000313" key="1">
    <source>
        <dbReference type="Proteomes" id="UP000887565"/>
    </source>
</evidence>
<dbReference type="Proteomes" id="UP000887565">
    <property type="component" value="Unplaced"/>
</dbReference>